<evidence type="ECO:0000259" key="3">
    <source>
        <dbReference type="Pfam" id="PF12814"/>
    </source>
</evidence>
<evidence type="ECO:0000313" key="5">
    <source>
        <dbReference type="Proteomes" id="UP001276659"/>
    </source>
</evidence>
<feature type="compositionally biased region" description="Polar residues" evidence="2">
    <location>
        <begin position="13"/>
        <end position="25"/>
    </location>
</feature>
<feature type="region of interest" description="Disordered" evidence="2">
    <location>
        <begin position="1"/>
        <end position="75"/>
    </location>
</feature>
<feature type="compositionally biased region" description="Basic and acidic residues" evidence="2">
    <location>
        <begin position="324"/>
        <end position="346"/>
    </location>
</feature>
<feature type="region of interest" description="Disordered" evidence="2">
    <location>
        <begin position="229"/>
        <end position="259"/>
    </location>
</feature>
<dbReference type="PANTHER" id="PTHR28190:SF2">
    <property type="entry name" value="MIGRATION PROTEIN, PUTATIVE (AFU_ORTHOLOGUE AFUA_2G07730)-RELATED"/>
    <property type="match status" value="1"/>
</dbReference>
<dbReference type="PANTHER" id="PTHR28190">
    <property type="entry name" value="NUCLEAR MIGRATION PROTEIN NUM1"/>
    <property type="match status" value="1"/>
</dbReference>
<feature type="compositionally biased region" description="Low complexity" evidence="2">
    <location>
        <begin position="1200"/>
        <end position="1211"/>
    </location>
</feature>
<feature type="compositionally biased region" description="Low complexity" evidence="2">
    <location>
        <begin position="874"/>
        <end position="883"/>
    </location>
</feature>
<dbReference type="GO" id="GO:0005543">
    <property type="term" value="F:phospholipid binding"/>
    <property type="evidence" value="ECO:0007669"/>
    <property type="project" value="InterPro"/>
</dbReference>
<feature type="compositionally biased region" description="Basic and acidic residues" evidence="2">
    <location>
        <begin position="1275"/>
        <end position="1290"/>
    </location>
</feature>
<dbReference type="GO" id="GO:0032065">
    <property type="term" value="P:maintenance of protein location in cell cortex"/>
    <property type="evidence" value="ECO:0007669"/>
    <property type="project" value="InterPro"/>
</dbReference>
<feature type="compositionally biased region" description="Basic and acidic residues" evidence="2">
    <location>
        <begin position="1321"/>
        <end position="1330"/>
    </location>
</feature>
<name>A0AAE0DM72_9LECA</name>
<evidence type="ECO:0000256" key="2">
    <source>
        <dbReference type="SAM" id="MobiDB-lite"/>
    </source>
</evidence>
<evidence type="ECO:0000256" key="1">
    <source>
        <dbReference type="SAM" id="Coils"/>
    </source>
</evidence>
<keyword evidence="1" id="KW-0175">Coiled coil</keyword>
<reference evidence="4" key="1">
    <citation type="submission" date="2022-11" db="EMBL/GenBank/DDBJ databases">
        <title>Chromosomal genome sequence assembly and mating type (MAT) locus characterization of the leprose asexual lichenized fungus Lepraria neglecta (Nyl.) Erichsen.</title>
        <authorList>
            <person name="Allen J.L."/>
            <person name="Pfeffer B."/>
        </authorList>
    </citation>
    <scope>NUCLEOTIDE SEQUENCE</scope>
    <source>
        <strain evidence="4">Allen 5258</strain>
    </source>
</reference>
<feature type="compositionally biased region" description="Polar residues" evidence="2">
    <location>
        <begin position="737"/>
        <end position="747"/>
    </location>
</feature>
<feature type="compositionally biased region" description="Polar residues" evidence="2">
    <location>
        <begin position="562"/>
        <end position="576"/>
    </location>
</feature>
<feature type="compositionally biased region" description="Polar residues" evidence="2">
    <location>
        <begin position="1126"/>
        <end position="1152"/>
    </location>
</feature>
<dbReference type="GO" id="GO:0015631">
    <property type="term" value="F:tubulin binding"/>
    <property type="evidence" value="ECO:0007669"/>
    <property type="project" value="TreeGrafter"/>
</dbReference>
<dbReference type="Proteomes" id="UP001276659">
    <property type="component" value="Unassembled WGS sequence"/>
</dbReference>
<feature type="compositionally biased region" description="Basic and acidic residues" evidence="2">
    <location>
        <begin position="715"/>
        <end position="728"/>
    </location>
</feature>
<feature type="compositionally biased region" description="Basic and acidic residues" evidence="2">
    <location>
        <begin position="1109"/>
        <end position="1122"/>
    </location>
</feature>
<dbReference type="GO" id="GO:0005938">
    <property type="term" value="C:cell cortex"/>
    <property type="evidence" value="ECO:0007669"/>
    <property type="project" value="InterPro"/>
</dbReference>
<feature type="region of interest" description="Disordered" evidence="2">
    <location>
        <begin position="1275"/>
        <end position="1330"/>
    </location>
</feature>
<dbReference type="GO" id="GO:0005739">
    <property type="term" value="C:mitochondrion"/>
    <property type="evidence" value="ECO:0007669"/>
    <property type="project" value="TreeGrafter"/>
</dbReference>
<feature type="compositionally biased region" description="Basic and acidic residues" evidence="2">
    <location>
        <begin position="63"/>
        <end position="74"/>
    </location>
</feature>
<feature type="domain" description="Pleckstrin homology" evidence="3">
    <location>
        <begin position="931"/>
        <end position="1075"/>
    </location>
</feature>
<feature type="region of interest" description="Disordered" evidence="2">
    <location>
        <begin position="560"/>
        <end position="651"/>
    </location>
</feature>
<comment type="caution">
    <text evidence="4">The sequence shown here is derived from an EMBL/GenBank/DDBJ whole genome shotgun (WGS) entry which is preliminary data.</text>
</comment>
<dbReference type="Pfam" id="PF12814">
    <property type="entry name" value="Mcp5_PH"/>
    <property type="match status" value="1"/>
</dbReference>
<dbReference type="InterPro" id="IPR053005">
    <property type="entry name" value="Nuclear_Pos-Cytoskel_Interact"/>
</dbReference>
<proteinExistence type="predicted"/>
<feature type="compositionally biased region" description="Acidic residues" evidence="2">
    <location>
        <begin position="292"/>
        <end position="307"/>
    </location>
</feature>
<feature type="region of interest" description="Disordered" evidence="2">
    <location>
        <begin position="714"/>
        <end position="926"/>
    </location>
</feature>
<sequence>MALDNGYPFAGQSLPTPSDTPYQTPSRALSGGSSRQASSSPYSNYSAQFPPGEDSYFPANDAGDERYSVRDPRRLTQNLDMSLVSQIHSLKKELESKDALVQTLEESLHQTRSENERLTEDATTQKAEVKSVKFQMQSLERDMLQEFENTVRERNNAIDSVADTRKRLEDSKKKVRAQKEDADRSHTLWEKDRRDLEDKNRKLEGKNHVLEEHLKTMAAAMDAQNIAQNQPGADVGNDNFGARTGSRQSNRSLDDIYEDKEATNFRDSIRDSRVNGLRRPGGSQVGGLSLAEELELGDDDEDDEDDDEYHRAMRWPNAFPEEDQPSRRYSEDEKARKVMGFHDRSSSRASVTIKDAPTSLPRKQLAVSYTDTATQCSPPPSPMPQMRQMEIGSEKTVEQTEHAANQSRKRVAIPNIFVEQTSTAKSEALKAEATKASRMVSAGCQTVAETTANVYETLVFAPASVKETKSSSTQTSDDGLPWSKSASNRLFPPPMDVPVIAIHPPASRPASSHNGVVLPPRTKNAGCQVVIEMPRSQRSTSMQTEVQTEKRPVRILPRLQFSHHSAQSPSQYNGRRTQAPEMPQASAAESSKRIVPVVPPKSSRRAVPSPPIETDGIRQWPASPKFEDAYPGNNDNGPLNGKDRSGPRRPIRSESIFAGFDATDDGNEKLPSDFSDDSFGNAAPIRKTLSKVQNSWKLVPQSNDAVLDILGSATTKEKGEQQSKDSNKKPIAIAKGPSQTTSKTFQTKAAEIHRKPPSTTKEADVRRQALVSKGIAEHAQRARSPSAPNAPGKEVATLPPPFPVPTRSSSRKIPVSASDGAVSPSPYATSFFTARRGQDPGRPPIKRKILRKTQSAAAVTKPSAPAYPSPPLPKSSSSSMPGRPKSPRVPPNQFVLPYDDVAELPNQLPKATGPKSHAGGASIEAPSQQTSVVDAIAQTMVGEWMWKYVRKRTSFGVTETPAAEFEMVRSGEAGNSSGVRHKRWVWLAPYENAVIWSSKQPTSGPALLGKGGRKLTIQSVLDVKDDTPLPKNAGSQSAFDRSILILTPERALKFTATSRDRHYIWLTALSFLSHSTQGMIELTSPPPMPEQEYQAPHSQRPSSGFRRTPIRDSIRVAKDKPRPSVGSHSCSSPTGEIGQESIQGPTIGSQGTRIGWGDSERLSEDAAEPPQVPRIAAHARKRSSTGPRPVPLSAFHSYPSNSISLGSSFSSRQAPTSRDKYDRCIPRSRGGLAVETLYDMTPYIESYTPPLPVVPDNFYDPVGTMRMEAFVEKNENRYAEPSKGKREARSYRTRQGRKKDISSYWGVAESKGSSGAPSLRLRSDDPFTGF</sequence>
<feature type="compositionally biased region" description="Low complexity" evidence="2">
    <location>
        <begin position="26"/>
        <end position="48"/>
    </location>
</feature>
<protein>
    <recommendedName>
        <fullName evidence="3">Pleckstrin homology domain-containing protein</fullName>
    </recommendedName>
</protein>
<organism evidence="4 5">
    <name type="scientific">Lepraria neglecta</name>
    <dbReference type="NCBI Taxonomy" id="209136"/>
    <lineage>
        <taxon>Eukaryota</taxon>
        <taxon>Fungi</taxon>
        <taxon>Dikarya</taxon>
        <taxon>Ascomycota</taxon>
        <taxon>Pezizomycotina</taxon>
        <taxon>Lecanoromycetes</taxon>
        <taxon>OSLEUM clade</taxon>
        <taxon>Lecanoromycetidae</taxon>
        <taxon>Lecanorales</taxon>
        <taxon>Lecanorineae</taxon>
        <taxon>Stereocaulaceae</taxon>
        <taxon>Lepraria</taxon>
    </lineage>
</organism>
<feature type="coiled-coil region" evidence="1">
    <location>
        <begin position="87"/>
        <end position="128"/>
    </location>
</feature>
<dbReference type="GO" id="GO:0000226">
    <property type="term" value="P:microtubule cytoskeleton organization"/>
    <property type="evidence" value="ECO:0007669"/>
    <property type="project" value="TreeGrafter"/>
</dbReference>
<feature type="region of interest" description="Disordered" evidence="2">
    <location>
        <begin position="162"/>
        <end position="186"/>
    </location>
</feature>
<dbReference type="EMBL" id="JASNWA010000006">
    <property type="protein sequence ID" value="KAK3174946.1"/>
    <property type="molecule type" value="Genomic_DNA"/>
</dbReference>
<dbReference type="InterPro" id="IPR024774">
    <property type="entry name" value="PH_dom-Mcp5-type"/>
</dbReference>
<feature type="compositionally biased region" description="Polar residues" evidence="2">
    <location>
        <begin position="536"/>
        <end position="546"/>
    </location>
</feature>
<accession>A0AAE0DM72</accession>
<feature type="region of interest" description="Disordered" evidence="2">
    <location>
        <begin position="534"/>
        <end position="553"/>
    </location>
</feature>
<keyword evidence="5" id="KW-1185">Reference proteome</keyword>
<evidence type="ECO:0000313" key="4">
    <source>
        <dbReference type="EMBL" id="KAK3174946.1"/>
    </source>
</evidence>
<feature type="region of interest" description="Disordered" evidence="2">
    <location>
        <begin position="1080"/>
        <end position="1224"/>
    </location>
</feature>
<feature type="region of interest" description="Disordered" evidence="2">
    <location>
        <begin position="273"/>
        <end position="352"/>
    </location>
</feature>
<gene>
    <name evidence="4" type="ORF">OEA41_002192</name>
</gene>